<evidence type="ECO:0000313" key="3">
    <source>
        <dbReference type="Proteomes" id="UP001179858"/>
    </source>
</evidence>
<dbReference type="GO" id="GO:0004725">
    <property type="term" value="F:protein tyrosine phosphatase activity"/>
    <property type="evidence" value="ECO:0007669"/>
    <property type="project" value="UniProtKB-EC"/>
</dbReference>
<dbReference type="InterPro" id="IPR029021">
    <property type="entry name" value="Prot-tyrosine_phosphatase-like"/>
</dbReference>
<dbReference type="AlphaFoldDB" id="A0A2L0E103"/>
<dbReference type="InterPro" id="IPR016130">
    <property type="entry name" value="Tyr_Pase_AS"/>
</dbReference>
<dbReference type="RefSeq" id="WP_104963263.1">
    <property type="nucleotide sequence ID" value="NZ_CP122959.1"/>
</dbReference>
<evidence type="ECO:0000313" key="2">
    <source>
        <dbReference type="EMBL" id="WGI19319.1"/>
    </source>
</evidence>
<sequence length="262" mass="29628">MVSRILPIENGHNFRELGGYPTLDGKTLKTKRLLRTANLADLSPKDLALLNSYNVSVDIDLRSKDERQQAPDKVPVSAKYKSVPIFKEDQTESTTTEAELYQRYTNNPLGGQMQMQKVYQELVQDEHSIKMYRQFFEILLQQSADNQATLFHCTGGKDRTGMAAYYLLNALNVPEPVIRQDYLLTNTASQQHIAQRMSRLAAKHASSGFIKSTHALMSVQSAYLDTATTTIKQNWGSTQNYLQTALKLSKSDINQLRATYLN</sequence>
<organism evidence="2 3">
    <name type="scientific">Latilactobacillus sakei</name>
    <name type="common">Lactobacillus sakei</name>
    <dbReference type="NCBI Taxonomy" id="1599"/>
    <lineage>
        <taxon>Bacteria</taxon>
        <taxon>Bacillati</taxon>
        <taxon>Bacillota</taxon>
        <taxon>Bacilli</taxon>
        <taxon>Lactobacillales</taxon>
        <taxon>Lactobacillaceae</taxon>
        <taxon>Latilactobacillus</taxon>
    </lineage>
</organism>
<comment type="similarity">
    <text evidence="1">Belongs to the protein-tyrosine phosphatase family.</text>
</comment>
<dbReference type="Proteomes" id="UP001179858">
    <property type="component" value="Chromosome"/>
</dbReference>
<reference evidence="2" key="1">
    <citation type="submission" date="2023-04" db="EMBL/GenBank/DDBJ databases">
        <title>Novel strain of Lactilactobacillus sakei and use thereof.</title>
        <authorList>
            <person name="Kim S.Y."/>
        </authorList>
    </citation>
    <scope>NUCLEOTIDE SEQUENCE</scope>
    <source>
        <strain evidence="2">HUP1</strain>
    </source>
</reference>
<dbReference type="SUPFAM" id="SSF52799">
    <property type="entry name" value="(Phosphotyrosine protein) phosphatases II"/>
    <property type="match status" value="1"/>
</dbReference>
<protein>
    <submittedName>
        <fullName evidence="2">Tyrosine-protein phosphatase</fullName>
        <ecNumber evidence="2">3.1.3.48</ecNumber>
    </submittedName>
</protein>
<dbReference type="PANTHER" id="PTHR31126:SF1">
    <property type="entry name" value="TYROSINE SPECIFIC PROTEIN PHOSPHATASES DOMAIN-CONTAINING PROTEIN"/>
    <property type="match status" value="1"/>
</dbReference>
<gene>
    <name evidence="2" type="ORF">QBD03_00820</name>
</gene>
<dbReference type="EC" id="3.1.3.48" evidence="2"/>
<dbReference type="PANTHER" id="PTHR31126">
    <property type="entry name" value="TYROSINE-PROTEIN PHOSPHATASE"/>
    <property type="match status" value="1"/>
</dbReference>
<keyword evidence="2" id="KW-0378">Hydrolase</keyword>
<dbReference type="PROSITE" id="PS00383">
    <property type="entry name" value="TYR_PHOSPHATASE_1"/>
    <property type="match status" value="1"/>
</dbReference>
<dbReference type="InterPro" id="IPR026893">
    <property type="entry name" value="Tyr/Ser_Pase_IphP-type"/>
</dbReference>
<name>A0A2L0E103_LATSK</name>
<dbReference type="Pfam" id="PF13350">
    <property type="entry name" value="Y_phosphatase3"/>
    <property type="match status" value="1"/>
</dbReference>
<dbReference type="Gene3D" id="3.90.190.10">
    <property type="entry name" value="Protein tyrosine phosphatase superfamily"/>
    <property type="match status" value="1"/>
</dbReference>
<proteinExistence type="inferred from homology"/>
<dbReference type="EMBL" id="CP122959">
    <property type="protein sequence ID" value="WGI19319.1"/>
    <property type="molecule type" value="Genomic_DNA"/>
</dbReference>
<evidence type="ECO:0000256" key="1">
    <source>
        <dbReference type="ARBA" id="ARBA00009580"/>
    </source>
</evidence>
<accession>A0A2L0E103</accession>